<organism evidence="1 2">
    <name type="scientific">Vermiconidia calcicola</name>
    <dbReference type="NCBI Taxonomy" id="1690605"/>
    <lineage>
        <taxon>Eukaryota</taxon>
        <taxon>Fungi</taxon>
        <taxon>Dikarya</taxon>
        <taxon>Ascomycota</taxon>
        <taxon>Pezizomycotina</taxon>
        <taxon>Dothideomycetes</taxon>
        <taxon>Dothideomycetidae</taxon>
        <taxon>Mycosphaerellales</taxon>
        <taxon>Extremaceae</taxon>
        <taxon>Vermiconidia</taxon>
    </lineage>
</organism>
<reference evidence="1" key="1">
    <citation type="submission" date="2023-07" db="EMBL/GenBank/DDBJ databases">
        <title>Black Yeasts Isolated from many extreme environments.</title>
        <authorList>
            <person name="Coleine C."/>
            <person name="Stajich J.E."/>
            <person name="Selbmann L."/>
        </authorList>
    </citation>
    <scope>NUCLEOTIDE SEQUENCE</scope>
    <source>
        <strain evidence="1">CCFEE 5714</strain>
    </source>
</reference>
<dbReference type="Proteomes" id="UP001281147">
    <property type="component" value="Unassembled WGS sequence"/>
</dbReference>
<protein>
    <submittedName>
        <fullName evidence="1">Uncharacterized protein</fullName>
    </submittedName>
</protein>
<name>A0ACC3NGE2_9PEZI</name>
<gene>
    <name evidence="1" type="ORF">LTR37_006645</name>
</gene>
<evidence type="ECO:0000313" key="2">
    <source>
        <dbReference type="Proteomes" id="UP001281147"/>
    </source>
</evidence>
<accession>A0ACC3NGE2</accession>
<keyword evidence="2" id="KW-1185">Reference proteome</keyword>
<dbReference type="EMBL" id="JAUTXU010000044">
    <property type="protein sequence ID" value="KAK3716200.1"/>
    <property type="molecule type" value="Genomic_DNA"/>
</dbReference>
<evidence type="ECO:0000313" key="1">
    <source>
        <dbReference type="EMBL" id="KAK3716200.1"/>
    </source>
</evidence>
<proteinExistence type="predicted"/>
<comment type="caution">
    <text evidence="1">The sequence shown here is derived from an EMBL/GenBank/DDBJ whole genome shotgun (WGS) entry which is preliminary data.</text>
</comment>
<sequence length="749" mass="82236">MAGKRRRSSTAPVEDEDDAKIHPQTQPSGKKPSESSRPRKAPRPSQIIIEIDTDEEERTQLPRLRGVLRGLHPQNVLPPPKAQETIEILDDDDDDPKPAQEPKHATRQSRYGRATETIKYDMKYHPMDEITRPKRAARRRSGSRSLSAAMHDGEETEEESLPSSAQDDVSERDCTDGESDGEAPRSPDPRASRVSARAAAQKFVNYSAKHHPQDYGLPGFQDKAKALKQKRRVRSKTSHNETQTEPPEGTLENDEDANESVGQQDRTVERTADDRRKKLRTLDDDRQPSRMKRRRSGAKKSNQKKRELVVPSSSPSDLAEDAISGSQAPQLRQPDSHEYTNEANIKTSTARAGAKLEYAARSALIHVTSISSAASDSDDDDDDDENPAGDLERLSMPSCSSASGQEHEAPPFLEDSPGQHLPRFSALGTFQSDDGPHFDGVMDDNAYVEAAEERGTVEHTADTRNNMLETGSMAKETSQRIDKPRSVEHTSNVQATQTSSATLAASQSRLSSYGADMSTTYVQSKGIIDNSEPEHPANHSEFEEQFAITVKAHRRTGHAFNDKESSEAAFDDLPVSQRERPEEQYSRSDDVNSTAKASETNSDRLPDTDGPGVESDTGEGPADTSPETHRRKQYHTPLTSFYGEISNGKAKRNPPEHPGHHRGENEGSPLAQSDGTNESSIQHATSKGDKVSRPRAALSKESSAAVGDLLRHCGQRRALNIMPVSDPTSVVDDDDDGDDDNEDAMAVGA</sequence>